<dbReference type="GO" id="GO:0005886">
    <property type="term" value="C:plasma membrane"/>
    <property type="evidence" value="ECO:0007669"/>
    <property type="project" value="UniProtKB-SubCell"/>
</dbReference>
<evidence type="ECO:0000256" key="1">
    <source>
        <dbReference type="SAM" id="Phobius"/>
    </source>
</evidence>
<gene>
    <name evidence="2" type="ORF">HMPREF0357_10227</name>
</gene>
<accession>E7FTU3</accession>
<feature type="transmembrane region" description="Helical" evidence="1">
    <location>
        <begin position="20"/>
        <end position="38"/>
    </location>
</feature>
<evidence type="ECO:0000313" key="3">
    <source>
        <dbReference type="Proteomes" id="UP000003028"/>
    </source>
</evidence>
<feature type="transmembrane region" description="Helical" evidence="1">
    <location>
        <begin position="225"/>
        <end position="250"/>
    </location>
</feature>
<dbReference type="PANTHER" id="PTHR37305">
    <property type="entry name" value="INTEGRAL MEMBRANE PROTEIN-RELATED"/>
    <property type="match status" value="1"/>
</dbReference>
<keyword evidence="1" id="KW-0812">Transmembrane</keyword>
<dbReference type="EMBL" id="ACLK02000001">
    <property type="protein sequence ID" value="EFY09432.1"/>
    <property type="molecule type" value="Genomic_DNA"/>
</dbReference>
<dbReference type="Proteomes" id="UP000003028">
    <property type="component" value="Unassembled WGS sequence"/>
</dbReference>
<reference evidence="2" key="1">
    <citation type="submission" date="2011-01" db="EMBL/GenBank/DDBJ databases">
        <authorList>
            <person name="Muzny D."/>
            <person name="Qin X."/>
            <person name="Buhay C."/>
            <person name="Dugan-Rocha S."/>
            <person name="Ding Y."/>
            <person name="Chen G."/>
            <person name="Hawes A."/>
            <person name="Holder M."/>
            <person name="Jhangiani S."/>
            <person name="Johnson A."/>
            <person name="Khan Z."/>
            <person name="Li Z."/>
            <person name="Liu W."/>
            <person name="Liu X."/>
            <person name="Perez L."/>
            <person name="Shen H."/>
            <person name="Wang Q."/>
            <person name="Watt J."/>
            <person name="Xi L."/>
            <person name="Xin Y."/>
            <person name="Zhou J."/>
            <person name="Deng J."/>
            <person name="Jiang H."/>
            <person name="Liu Y."/>
            <person name="Qu J."/>
            <person name="Song X.-Z."/>
            <person name="Zhang L."/>
            <person name="Villasana D."/>
            <person name="Johnson A."/>
            <person name="Liu J."/>
            <person name="Liyanage D."/>
            <person name="Lorensuhewa L."/>
            <person name="Robinson T."/>
            <person name="Song A."/>
            <person name="Song B.-B."/>
            <person name="Dinh H."/>
            <person name="Thornton R."/>
            <person name="Coyle M."/>
            <person name="Francisco L."/>
            <person name="Jackson L."/>
            <person name="Javaid M."/>
            <person name="Korchina V."/>
            <person name="Kovar C."/>
            <person name="Mata R."/>
            <person name="Mathew T."/>
            <person name="Ngo R."/>
            <person name="Nguyen L."/>
            <person name="Nguyen N."/>
            <person name="Okwuonu G."/>
            <person name="Ongeri F."/>
            <person name="Pham C."/>
            <person name="Simmons D."/>
            <person name="Wilczek-Boney K."/>
            <person name="Hale W."/>
            <person name="Jakkamsetti A."/>
            <person name="Pham P."/>
            <person name="Ruth R."/>
            <person name="San Lucas F."/>
            <person name="Warren J."/>
            <person name="Zhang J."/>
            <person name="Zhao Z."/>
            <person name="Zhou C."/>
            <person name="Zhu D."/>
            <person name="Lee S."/>
            <person name="Bess C."/>
            <person name="Blankenburg K."/>
            <person name="Forbes L."/>
            <person name="Fu Q."/>
            <person name="Gubbala S."/>
            <person name="Hirani K."/>
            <person name="Jayaseelan J.C."/>
            <person name="Lara F."/>
            <person name="Munidasa M."/>
            <person name="Palculict T."/>
            <person name="Patil S."/>
            <person name="Pu L.-L."/>
            <person name="Saada N."/>
            <person name="Tang L."/>
            <person name="Weissenberger G."/>
            <person name="Zhu Y."/>
            <person name="Hemphill L."/>
            <person name="Shang Y."/>
            <person name="Youmans B."/>
            <person name="Ayvaz T."/>
            <person name="Ross M."/>
            <person name="Santibanez J."/>
            <person name="Aqrawi P."/>
            <person name="Gross S."/>
            <person name="Joshi V."/>
            <person name="Fowler G."/>
            <person name="Nazareth L."/>
            <person name="Reid J."/>
            <person name="Worley K."/>
            <person name="Petrosino J."/>
            <person name="Highlander S."/>
            <person name="Gibbs R."/>
        </authorList>
    </citation>
    <scope>NUCLEOTIDE SEQUENCE [LARGE SCALE GENOMIC DNA]</scope>
    <source>
        <strain evidence="2">ATCC 19414</strain>
    </source>
</reference>
<keyword evidence="1" id="KW-1133">Transmembrane helix</keyword>
<name>E7FTU3_ERYRH</name>
<proteinExistence type="predicted"/>
<dbReference type="OrthoDB" id="9890071at2"/>
<feature type="transmembrane region" description="Helical" evidence="1">
    <location>
        <begin position="270"/>
        <end position="294"/>
    </location>
</feature>
<protein>
    <submittedName>
        <fullName evidence="2">Uncharacterized protein</fullName>
    </submittedName>
</protein>
<dbReference type="STRING" id="1648.A2I91_06055"/>
<feature type="transmembrane region" description="Helical" evidence="1">
    <location>
        <begin position="341"/>
        <end position="360"/>
    </location>
</feature>
<keyword evidence="3" id="KW-1185">Reference proteome</keyword>
<sequence length="366" mass="42506">MTKLILLELKKSILQKKMIYFILLGFLIVSVFLGFMFIQEQQFISSENNYYENLSREYQKLIDINRNQKKIGVISKDEMDSRNNYYNKMRQYIYTHEMSINNKSKNMADLHHTKDFLIEQSHGVSLEFDEVMINNPKWVDKLDNDLELTELLIERNIKPYYSPYSINSFNLLYQMVESPGFIVAIIILILLFSSDFISDDFESGAYKTYYCRGANLRKIYISKSITGLVFCFMNLIILIVSSFIIGYVVGGLGNPQYPVVTLNSNQIVHIRIGLLKLLGLVLINGLIGPTVGLILKNKNSILNYSIIYCFVLYINTTITKIEILNFLPSNALLSTGNTLYFLYNIIFAFCLWFVGLYVFVTVRWER</sequence>
<keyword evidence="1" id="KW-0472">Membrane</keyword>
<feature type="transmembrane region" description="Helical" evidence="1">
    <location>
        <begin position="301"/>
        <end position="321"/>
    </location>
</feature>
<dbReference type="PANTHER" id="PTHR37305:SF1">
    <property type="entry name" value="MEMBRANE PROTEIN"/>
    <property type="match status" value="1"/>
</dbReference>
<dbReference type="AlphaFoldDB" id="E7FTU3"/>
<organism evidence="2 3">
    <name type="scientific">Erysipelothrix rhusiopathiae ATCC 19414</name>
    <dbReference type="NCBI Taxonomy" id="525280"/>
    <lineage>
        <taxon>Bacteria</taxon>
        <taxon>Bacillati</taxon>
        <taxon>Bacillota</taxon>
        <taxon>Erysipelotrichia</taxon>
        <taxon>Erysipelotrichales</taxon>
        <taxon>Erysipelotrichaceae</taxon>
        <taxon>Erysipelothrix</taxon>
    </lineage>
</organism>
<dbReference type="GO" id="GO:0140359">
    <property type="term" value="F:ABC-type transporter activity"/>
    <property type="evidence" value="ECO:0007669"/>
    <property type="project" value="InterPro"/>
</dbReference>
<feature type="transmembrane region" description="Helical" evidence="1">
    <location>
        <begin position="171"/>
        <end position="192"/>
    </location>
</feature>
<comment type="caution">
    <text evidence="2">The sequence shown here is derived from an EMBL/GenBank/DDBJ whole genome shotgun (WGS) entry which is preliminary data.</text>
</comment>
<evidence type="ECO:0000313" key="2">
    <source>
        <dbReference type="EMBL" id="EFY09432.1"/>
    </source>
</evidence>
<dbReference type="RefSeq" id="WP_003773328.1">
    <property type="nucleotide sequence ID" value="NZ_ACLK02000001.1"/>
</dbReference>